<reference evidence="2 3" key="1">
    <citation type="submission" date="2019-07" db="EMBL/GenBank/DDBJ databases">
        <title>Draft genome sequence of Brevibacterium aurantiacum XU54 isolated from Xinjiang China.</title>
        <authorList>
            <person name="Xu X."/>
        </authorList>
    </citation>
    <scope>NUCLEOTIDE SEQUENCE [LARGE SCALE GENOMIC DNA]</scope>
    <source>
        <strain evidence="2 3">XU54</strain>
    </source>
</reference>
<dbReference type="GO" id="GO:0046464">
    <property type="term" value="P:acylglycerol catabolic process"/>
    <property type="evidence" value="ECO:0007669"/>
    <property type="project" value="TreeGrafter"/>
</dbReference>
<accession>A0A556CD95</accession>
<gene>
    <name evidence="2" type="ORF">FO013_11605</name>
</gene>
<dbReference type="OrthoDB" id="9800988at2"/>
<dbReference type="GO" id="GO:0047372">
    <property type="term" value="F:monoacylglycerol lipase activity"/>
    <property type="evidence" value="ECO:0007669"/>
    <property type="project" value="TreeGrafter"/>
</dbReference>
<keyword evidence="3" id="KW-1185">Reference proteome</keyword>
<proteinExistence type="predicted"/>
<dbReference type="GO" id="GO:0016020">
    <property type="term" value="C:membrane"/>
    <property type="evidence" value="ECO:0007669"/>
    <property type="project" value="TreeGrafter"/>
</dbReference>
<feature type="domain" description="AB hydrolase-1" evidence="1">
    <location>
        <begin position="28"/>
        <end position="272"/>
    </location>
</feature>
<name>A0A556CD95_BREAU</name>
<evidence type="ECO:0000313" key="2">
    <source>
        <dbReference type="EMBL" id="TSI15411.1"/>
    </source>
</evidence>
<dbReference type="InterPro" id="IPR000073">
    <property type="entry name" value="AB_hydrolase_1"/>
</dbReference>
<sequence>MMPQVLSVSRSSGRSLTGLIYGPEDGTPILFIAGAGTGKSMVFGEDLLDARGIRLITMDRPGMGGSDPDRTRTPASTAADYCFFVAAALGVTNPSVPIIANSQGALFGLAAAARGWAQTLVLVSPADEAANPSVRQLLPETARALPDLVQSAPDVAQDLLSSFTPDAMLTMVLDGSDAQDRAVYMTPAFDALYRTALAEGFVGGGSGYVADTMMAAARWPIDLAAITIPVTVLFGVRDQVHSPDHGALLTSRFPHARRRVIDEAGGALLWTHAELVFDAALRQSDALEQHASDRGVPDKAPN</sequence>
<evidence type="ECO:0000313" key="3">
    <source>
        <dbReference type="Proteomes" id="UP000316406"/>
    </source>
</evidence>
<protein>
    <submittedName>
        <fullName evidence="2">Alpha/beta hydrolase</fullName>
    </submittedName>
</protein>
<dbReference type="InterPro" id="IPR029058">
    <property type="entry name" value="AB_hydrolase_fold"/>
</dbReference>
<dbReference type="SUPFAM" id="SSF53474">
    <property type="entry name" value="alpha/beta-Hydrolases"/>
    <property type="match status" value="1"/>
</dbReference>
<comment type="caution">
    <text evidence="2">The sequence shown here is derived from an EMBL/GenBank/DDBJ whole genome shotgun (WGS) entry which is preliminary data.</text>
</comment>
<dbReference type="PANTHER" id="PTHR43798:SF5">
    <property type="entry name" value="MONOACYLGLYCEROL LIPASE ABHD6"/>
    <property type="match status" value="1"/>
</dbReference>
<dbReference type="Pfam" id="PF00561">
    <property type="entry name" value="Abhydrolase_1"/>
    <property type="match status" value="1"/>
</dbReference>
<dbReference type="AlphaFoldDB" id="A0A556CD95"/>
<dbReference type="EMBL" id="VLTK01000006">
    <property type="protein sequence ID" value="TSI15411.1"/>
    <property type="molecule type" value="Genomic_DNA"/>
</dbReference>
<dbReference type="PANTHER" id="PTHR43798">
    <property type="entry name" value="MONOACYLGLYCEROL LIPASE"/>
    <property type="match status" value="1"/>
</dbReference>
<keyword evidence="2" id="KW-0378">Hydrolase</keyword>
<evidence type="ECO:0000259" key="1">
    <source>
        <dbReference type="Pfam" id="PF00561"/>
    </source>
</evidence>
<dbReference type="Gene3D" id="3.40.50.1820">
    <property type="entry name" value="alpha/beta hydrolase"/>
    <property type="match status" value="1"/>
</dbReference>
<dbReference type="InterPro" id="IPR050266">
    <property type="entry name" value="AB_hydrolase_sf"/>
</dbReference>
<dbReference type="Proteomes" id="UP000316406">
    <property type="component" value="Unassembled WGS sequence"/>
</dbReference>
<organism evidence="2 3">
    <name type="scientific">Brevibacterium aurantiacum</name>
    <dbReference type="NCBI Taxonomy" id="273384"/>
    <lineage>
        <taxon>Bacteria</taxon>
        <taxon>Bacillati</taxon>
        <taxon>Actinomycetota</taxon>
        <taxon>Actinomycetes</taxon>
        <taxon>Micrococcales</taxon>
        <taxon>Brevibacteriaceae</taxon>
        <taxon>Brevibacterium</taxon>
    </lineage>
</organism>